<dbReference type="Pfam" id="PF07883">
    <property type="entry name" value="Cupin_2"/>
    <property type="match status" value="1"/>
</dbReference>
<protein>
    <submittedName>
        <fullName evidence="3">Cupin domain-containing protein</fullName>
    </submittedName>
</protein>
<keyword evidence="1" id="KW-0479">Metal-binding</keyword>
<dbReference type="OrthoDB" id="9793521at2"/>
<comment type="caution">
    <text evidence="3">The sequence shown here is derived from an EMBL/GenBank/DDBJ whole genome shotgun (WGS) entry which is preliminary data.</text>
</comment>
<dbReference type="InterPro" id="IPR013096">
    <property type="entry name" value="Cupin_2"/>
</dbReference>
<dbReference type="EMBL" id="VHSG01000008">
    <property type="protein sequence ID" value="TQV81376.1"/>
    <property type="molecule type" value="Genomic_DNA"/>
</dbReference>
<dbReference type="Proteomes" id="UP000319732">
    <property type="component" value="Unassembled WGS sequence"/>
</dbReference>
<accession>A0A545TVY2</accession>
<dbReference type="SUPFAM" id="SSF51182">
    <property type="entry name" value="RmlC-like cupins"/>
    <property type="match status" value="1"/>
</dbReference>
<proteinExistence type="predicted"/>
<dbReference type="InterPro" id="IPR011051">
    <property type="entry name" value="RmlC_Cupin_sf"/>
</dbReference>
<feature type="domain" description="Cupin type-2" evidence="2">
    <location>
        <begin position="26"/>
        <end position="92"/>
    </location>
</feature>
<evidence type="ECO:0000259" key="2">
    <source>
        <dbReference type="Pfam" id="PF07883"/>
    </source>
</evidence>
<evidence type="ECO:0000313" key="4">
    <source>
        <dbReference type="Proteomes" id="UP000319732"/>
    </source>
</evidence>
<organism evidence="3 4">
    <name type="scientific">Exilibacterium tricleocarpae</name>
    <dbReference type="NCBI Taxonomy" id="2591008"/>
    <lineage>
        <taxon>Bacteria</taxon>
        <taxon>Pseudomonadati</taxon>
        <taxon>Pseudomonadota</taxon>
        <taxon>Gammaproteobacteria</taxon>
        <taxon>Cellvibrionales</taxon>
        <taxon>Cellvibrionaceae</taxon>
        <taxon>Exilibacterium</taxon>
    </lineage>
</organism>
<reference evidence="3 4" key="1">
    <citation type="submission" date="2019-06" db="EMBL/GenBank/DDBJ databases">
        <title>Whole genome sequence for Cellvibrionaceae sp. R142.</title>
        <authorList>
            <person name="Wang G."/>
        </authorList>
    </citation>
    <scope>NUCLEOTIDE SEQUENCE [LARGE SCALE GENOMIC DNA]</scope>
    <source>
        <strain evidence="3 4">R142</strain>
    </source>
</reference>
<dbReference type="AlphaFoldDB" id="A0A545TVY2"/>
<dbReference type="GO" id="GO:0046872">
    <property type="term" value="F:metal ion binding"/>
    <property type="evidence" value="ECO:0007669"/>
    <property type="project" value="UniProtKB-KW"/>
</dbReference>
<dbReference type="PANTHER" id="PTHR35848:SF6">
    <property type="entry name" value="CUPIN TYPE-2 DOMAIN-CONTAINING PROTEIN"/>
    <property type="match status" value="1"/>
</dbReference>
<gene>
    <name evidence="3" type="ORF">FKG94_08480</name>
</gene>
<dbReference type="InterPro" id="IPR014710">
    <property type="entry name" value="RmlC-like_jellyroll"/>
</dbReference>
<sequence>MGRMSAVFKADLQETNSTLSVSEWWLEPNTEGPHIHKHPEAHIFYIIEGRLAVYLEEKNWFEAKKGSYIYIPGETEHGFENRSHDKVGFMSINTPGGFEESIPHIVNYFNENPLGDAN</sequence>
<dbReference type="Gene3D" id="2.60.120.10">
    <property type="entry name" value="Jelly Rolls"/>
    <property type="match status" value="1"/>
</dbReference>
<dbReference type="PANTHER" id="PTHR35848">
    <property type="entry name" value="OXALATE-BINDING PROTEIN"/>
    <property type="match status" value="1"/>
</dbReference>
<keyword evidence="4" id="KW-1185">Reference proteome</keyword>
<dbReference type="InterPro" id="IPR051610">
    <property type="entry name" value="GPI/OXD"/>
</dbReference>
<name>A0A545TVY2_9GAMM</name>
<evidence type="ECO:0000313" key="3">
    <source>
        <dbReference type="EMBL" id="TQV81376.1"/>
    </source>
</evidence>
<evidence type="ECO:0000256" key="1">
    <source>
        <dbReference type="ARBA" id="ARBA00022723"/>
    </source>
</evidence>